<evidence type="ECO:0000256" key="5">
    <source>
        <dbReference type="SAM" id="Coils"/>
    </source>
</evidence>
<dbReference type="OMA" id="QCEMELA"/>
<feature type="domain" description="RING-type" evidence="6">
    <location>
        <begin position="544"/>
        <end position="587"/>
    </location>
</feature>
<sequence length="623" mass="72594">MRSNVKDLKEMVNKSRGVIDKRFSEVEVDEVVDLDESGLDTTNQSSKYNNSSTLIKQSATLKNPRANGTSSAQVNNSEIQNKFKKLQELSTNDKEVIEALQKKLQTIKLDHEALQQKYSALQRNYEGVSSYAASDKAEHTKLRTMREMAEKEAAELKKKNYELEESNKQLKNTVEQLNMQINDYKNKMDQKIRELEKLKDEAKKKDKTFEDKLNLVNQSNKQLNEQNTKMKSDLKKLQEENNELKEQVDSLTRQVASANENSNIIEIFRQKEEDFENQILQLQSKLRISDEDLHNRIIENEELLQISKKLDAMNNQNESKLKEVQQISKEQEKLITELQLKVQDLKASLKIEQENSHRTKQERDQFEKDYQQAQSEIDDLMKNSSQSSDMLSQRVKEMEIEKKALKAKIDQLDGDVYKLNRDKADIQQARDKAYDQVDTYKQKLSDLQKELDQFKESNSNLQLQLQQQKQSFSQKDKEQDALYQELKQFKDQIEQMMKKQTTLERDLQANQKQAERLVIVKKGIMDAIAKMKKSFESIDTTLSCLSCLEFLNDPLTLVCGHSICQKCFNTHSDPKSKDSLVFCEECKIETKNKNLRESKVIKTICDKFLFTKGCIEEVKILVQ</sequence>
<evidence type="ECO:0000313" key="8">
    <source>
        <dbReference type="Proteomes" id="UP000039865"/>
    </source>
</evidence>
<dbReference type="EMBL" id="CCKQ01000193">
    <property type="protein sequence ID" value="CDW71255.1"/>
    <property type="molecule type" value="Genomic_DNA"/>
</dbReference>
<evidence type="ECO:0000256" key="4">
    <source>
        <dbReference type="PROSITE-ProRule" id="PRU00175"/>
    </source>
</evidence>
<keyword evidence="8" id="KW-1185">Reference proteome</keyword>
<dbReference type="InterPro" id="IPR027370">
    <property type="entry name" value="Znf-RING_euk"/>
</dbReference>
<keyword evidence="3" id="KW-0862">Zinc</keyword>
<keyword evidence="5" id="KW-0175">Coiled coil</keyword>
<dbReference type="Gene3D" id="1.10.287.1490">
    <property type="match status" value="1"/>
</dbReference>
<evidence type="ECO:0000256" key="3">
    <source>
        <dbReference type="ARBA" id="ARBA00022833"/>
    </source>
</evidence>
<evidence type="ECO:0000256" key="1">
    <source>
        <dbReference type="ARBA" id="ARBA00022723"/>
    </source>
</evidence>
<dbReference type="GO" id="GO:0008270">
    <property type="term" value="F:zinc ion binding"/>
    <property type="evidence" value="ECO:0007669"/>
    <property type="project" value="UniProtKB-KW"/>
</dbReference>
<protein>
    <submittedName>
        <fullName evidence="7">Viral a-type inclusion protein</fullName>
    </submittedName>
</protein>
<dbReference type="SUPFAM" id="SSF57850">
    <property type="entry name" value="RING/U-box"/>
    <property type="match status" value="1"/>
</dbReference>
<evidence type="ECO:0000256" key="2">
    <source>
        <dbReference type="ARBA" id="ARBA00022771"/>
    </source>
</evidence>
<dbReference type="Gene3D" id="3.30.40.10">
    <property type="entry name" value="Zinc/RING finger domain, C3HC4 (zinc finger)"/>
    <property type="match status" value="1"/>
</dbReference>
<evidence type="ECO:0000313" key="7">
    <source>
        <dbReference type="EMBL" id="CDW71255.1"/>
    </source>
</evidence>
<evidence type="ECO:0000259" key="6">
    <source>
        <dbReference type="PROSITE" id="PS50089"/>
    </source>
</evidence>
<dbReference type="AlphaFoldDB" id="A0A077ZPD3"/>
<keyword evidence="2 4" id="KW-0863">Zinc-finger</keyword>
<dbReference type="OrthoDB" id="6105938at2759"/>
<dbReference type="InterPro" id="IPR013083">
    <property type="entry name" value="Znf_RING/FYVE/PHD"/>
</dbReference>
<proteinExistence type="predicted"/>
<dbReference type="Proteomes" id="UP000039865">
    <property type="component" value="Unassembled WGS sequence"/>
</dbReference>
<feature type="coiled-coil region" evidence="5">
    <location>
        <begin position="97"/>
        <end position="513"/>
    </location>
</feature>
<keyword evidence="1" id="KW-0479">Metal-binding</keyword>
<organism evidence="7 8">
    <name type="scientific">Stylonychia lemnae</name>
    <name type="common">Ciliate</name>
    <dbReference type="NCBI Taxonomy" id="5949"/>
    <lineage>
        <taxon>Eukaryota</taxon>
        <taxon>Sar</taxon>
        <taxon>Alveolata</taxon>
        <taxon>Ciliophora</taxon>
        <taxon>Intramacronucleata</taxon>
        <taxon>Spirotrichea</taxon>
        <taxon>Stichotrichia</taxon>
        <taxon>Sporadotrichida</taxon>
        <taxon>Oxytrichidae</taxon>
        <taxon>Stylonychinae</taxon>
        <taxon>Stylonychia</taxon>
    </lineage>
</organism>
<name>A0A077ZPD3_STYLE</name>
<gene>
    <name evidence="7" type="primary">Contig5654.g6055</name>
    <name evidence="7" type="ORF">STYLEM_196</name>
</gene>
<dbReference type="InterPro" id="IPR001841">
    <property type="entry name" value="Znf_RING"/>
</dbReference>
<dbReference type="Pfam" id="PF13445">
    <property type="entry name" value="zf-RING_UBOX"/>
    <property type="match status" value="1"/>
</dbReference>
<reference evidence="7 8" key="1">
    <citation type="submission" date="2014-06" db="EMBL/GenBank/DDBJ databases">
        <authorList>
            <person name="Swart Estienne"/>
        </authorList>
    </citation>
    <scope>NUCLEOTIDE SEQUENCE [LARGE SCALE GENOMIC DNA]</scope>
    <source>
        <strain evidence="7 8">130c</strain>
    </source>
</reference>
<dbReference type="InParanoid" id="A0A077ZPD3"/>
<accession>A0A077ZPD3</accession>
<dbReference type="PROSITE" id="PS50089">
    <property type="entry name" value="ZF_RING_2"/>
    <property type="match status" value="1"/>
</dbReference>